<dbReference type="AlphaFoldDB" id="A0A7J6D5D7"/>
<organism evidence="2 3">
    <name type="scientific">Onychostoma macrolepis</name>
    <dbReference type="NCBI Taxonomy" id="369639"/>
    <lineage>
        <taxon>Eukaryota</taxon>
        <taxon>Metazoa</taxon>
        <taxon>Chordata</taxon>
        <taxon>Craniata</taxon>
        <taxon>Vertebrata</taxon>
        <taxon>Euteleostomi</taxon>
        <taxon>Actinopterygii</taxon>
        <taxon>Neopterygii</taxon>
        <taxon>Teleostei</taxon>
        <taxon>Ostariophysi</taxon>
        <taxon>Cypriniformes</taxon>
        <taxon>Cyprinidae</taxon>
        <taxon>Acrossocheilinae</taxon>
        <taxon>Onychostoma</taxon>
    </lineage>
</organism>
<proteinExistence type="predicted"/>
<sequence>MPLEKINNCPLHKQTRVYDIFGKRIPCKCGYHKSAEQTALGVQAGPLSSTGSIPALQSSAVFRPAPHSSAVSRPVPHSSAVSRPVPHSSAVSRPAPQSSAGMQAGPLSSAGMQVGPLSSAGSKPAQQSGARMQAGPFSSAVSRPAPHSSTGMQAGPLSSAGSIPAPHSSTGMQAGPLSSAGSRPAPHSSTGMQAGPLSSAGSIPAPQSSSSIKCALCSKDVDVEGFTEHLSDYHVQECCDQCGAKVWGAVGLLHHIDNHHRLTNLSDQDRPSVGPPAVSPTTSTAQSPAYIEEQQGAPQTTLHTPSLRPPEMYMLEGASRWNINRAHQAVDMSGTSHTKIYDVRLMSHMNVLSNRVLGCTLLPEFMPPGKPTDELWSTCWRSLTEETCFLHWSTVKSLRQRHSPDIEDISCAGPSTSAPSPSKYSLKCKKNVLPGPWRASRKRSGSAPGQQAAERLFMTYGQAAQRPDINRISECVALKLLKEFREARNRPKDNKGKIFPIPQAIVMTYSHIKQLLEDCREVLDKTNLVLVTINKTTDTDSASSGEDGPPNVPPPPPPLLPPVAPPSPPPPPLPSPEHHPAPREEHEEDYFADDEEEQEQG</sequence>
<feature type="region of interest" description="Disordered" evidence="1">
    <location>
        <begin position="263"/>
        <end position="307"/>
    </location>
</feature>
<feature type="compositionally biased region" description="Pro residues" evidence="1">
    <location>
        <begin position="550"/>
        <end position="575"/>
    </location>
</feature>
<reference evidence="2 3" key="1">
    <citation type="submission" date="2020-04" db="EMBL/GenBank/DDBJ databases">
        <title>Chromosome-level genome assembly of a cyprinid fish Onychostoma macrolepis by integration of Nanopore Sequencing, Bionano and Hi-C technology.</title>
        <authorList>
            <person name="Wang D."/>
        </authorList>
    </citation>
    <scope>NUCLEOTIDE SEQUENCE [LARGE SCALE GENOMIC DNA]</scope>
    <source>
        <strain evidence="2">SWU-2019</strain>
        <tissue evidence="2">Muscle</tissue>
    </source>
</reference>
<feature type="region of interest" description="Disordered" evidence="1">
    <location>
        <begin position="537"/>
        <end position="601"/>
    </location>
</feature>
<dbReference type="Proteomes" id="UP000579812">
    <property type="component" value="Unassembled WGS sequence"/>
</dbReference>
<feature type="compositionally biased region" description="Acidic residues" evidence="1">
    <location>
        <begin position="586"/>
        <end position="601"/>
    </location>
</feature>
<protein>
    <submittedName>
        <fullName evidence="2">Uncharacterized protein</fullName>
    </submittedName>
</protein>
<feature type="compositionally biased region" description="Polar residues" evidence="1">
    <location>
        <begin position="119"/>
        <end position="130"/>
    </location>
</feature>
<comment type="caution">
    <text evidence="2">The sequence shown here is derived from an EMBL/GenBank/DDBJ whole genome shotgun (WGS) entry which is preliminary data.</text>
</comment>
<evidence type="ECO:0000313" key="2">
    <source>
        <dbReference type="EMBL" id="KAF4114422.1"/>
    </source>
</evidence>
<gene>
    <name evidence="2" type="ORF">G5714_004645</name>
</gene>
<feature type="compositionally biased region" description="Polar residues" evidence="1">
    <location>
        <begin position="89"/>
        <end position="101"/>
    </location>
</feature>
<feature type="region of interest" description="Disordered" evidence="1">
    <location>
        <begin position="66"/>
        <end position="205"/>
    </location>
</feature>
<evidence type="ECO:0000313" key="3">
    <source>
        <dbReference type="Proteomes" id="UP000579812"/>
    </source>
</evidence>
<feature type="compositionally biased region" description="Basic and acidic residues" evidence="1">
    <location>
        <begin position="576"/>
        <end position="585"/>
    </location>
</feature>
<evidence type="ECO:0000256" key="1">
    <source>
        <dbReference type="SAM" id="MobiDB-lite"/>
    </source>
</evidence>
<dbReference type="EMBL" id="JAAMOB010000004">
    <property type="protein sequence ID" value="KAF4114422.1"/>
    <property type="molecule type" value="Genomic_DNA"/>
</dbReference>
<accession>A0A7J6D5D7</accession>
<name>A0A7J6D5D7_9TELE</name>
<keyword evidence="3" id="KW-1185">Reference proteome</keyword>